<dbReference type="PANTHER" id="PTHR47642">
    <property type="entry name" value="ATP-DEPENDENT DNA HELICASE"/>
    <property type="match status" value="1"/>
</dbReference>
<evidence type="ECO:0000256" key="1">
    <source>
        <dbReference type="RuleBase" id="RU363044"/>
    </source>
</evidence>
<protein>
    <recommendedName>
        <fullName evidence="1">ATP-dependent DNA helicase</fullName>
        <ecNumber evidence="1">5.6.2.3</ecNumber>
    </recommendedName>
</protein>
<dbReference type="InterPro" id="IPR051055">
    <property type="entry name" value="PIF1_helicase"/>
</dbReference>
<evidence type="ECO:0000259" key="3">
    <source>
        <dbReference type="Pfam" id="PF05970"/>
    </source>
</evidence>
<feature type="region of interest" description="Disordered" evidence="2">
    <location>
        <begin position="441"/>
        <end position="469"/>
    </location>
</feature>
<keyword evidence="1" id="KW-0227">DNA damage</keyword>
<keyword evidence="1" id="KW-0347">Helicase</keyword>
<feature type="domain" description="DNA helicase Pif1-like DEAD-box helicase" evidence="3">
    <location>
        <begin position="1390"/>
        <end position="1540"/>
    </location>
</feature>
<dbReference type="Pfam" id="PF14214">
    <property type="entry name" value="Helitron_like_N"/>
    <property type="match status" value="1"/>
</dbReference>
<dbReference type="Gene3D" id="3.40.50.300">
    <property type="entry name" value="P-loop containing nucleotide triphosphate hydrolases"/>
    <property type="match status" value="1"/>
</dbReference>
<dbReference type="InParanoid" id="A0A0C2W0S0"/>
<feature type="compositionally biased region" description="Acidic residues" evidence="2">
    <location>
        <begin position="1210"/>
        <end position="1219"/>
    </location>
</feature>
<dbReference type="Pfam" id="PF20209">
    <property type="entry name" value="DUF6570"/>
    <property type="match status" value="1"/>
</dbReference>
<dbReference type="PANTHER" id="PTHR47642:SF6">
    <property type="entry name" value="ATP-DEPENDENT DNA HELICASE"/>
    <property type="match status" value="1"/>
</dbReference>
<keyword evidence="1" id="KW-0547">Nucleotide-binding</keyword>
<feature type="domain" description="DUF6570" evidence="5">
    <location>
        <begin position="201"/>
        <end position="342"/>
    </location>
</feature>
<keyword evidence="1" id="KW-0067">ATP-binding</keyword>
<evidence type="ECO:0000256" key="2">
    <source>
        <dbReference type="SAM" id="MobiDB-lite"/>
    </source>
</evidence>
<dbReference type="GO" id="GO:0043139">
    <property type="term" value="F:5'-3' DNA helicase activity"/>
    <property type="evidence" value="ECO:0007669"/>
    <property type="project" value="UniProtKB-EC"/>
</dbReference>
<dbReference type="GO" id="GO:0016887">
    <property type="term" value="F:ATP hydrolysis activity"/>
    <property type="evidence" value="ECO:0007669"/>
    <property type="project" value="RHEA"/>
</dbReference>
<dbReference type="GO" id="GO:0005524">
    <property type="term" value="F:ATP binding"/>
    <property type="evidence" value="ECO:0007669"/>
    <property type="project" value="UniProtKB-KW"/>
</dbReference>
<dbReference type="HOGENOM" id="CLU_001248_6_0_1"/>
<name>A0A0C2W0S0_AMAMK</name>
<feature type="region of interest" description="Disordered" evidence="2">
    <location>
        <begin position="990"/>
        <end position="1019"/>
    </location>
</feature>
<comment type="catalytic activity">
    <reaction evidence="1">
        <text>ATP + H2O = ADP + phosphate + H(+)</text>
        <dbReference type="Rhea" id="RHEA:13065"/>
        <dbReference type="ChEBI" id="CHEBI:15377"/>
        <dbReference type="ChEBI" id="CHEBI:15378"/>
        <dbReference type="ChEBI" id="CHEBI:30616"/>
        <dbReference type="ChEBI" id="CHEBI:43474"/>
        <dbReference type="ChEBI" id="CHEBI:456216"/>
        <dbReference type="EC" id="5.6.2.3"/>
    </reaction>
</comment>
<keyword evidence="1" id="KW-0233">DNA recombination</keyword>
<dbReference type="InterPro" id="IPR025476">
    <property type="entry name" value="Helitron_helicase-like"/>
</dbReference>
<keyword evidence="1" id="KW-0234">DNA repair</keyword>
<proteinExistence type="inferred from homology"/>
<dbReference type="InterPro" id="IPR010285">
    <property type="entry name" value="DNA_helicase_pif1-like_DEAD"/>
</dbReference>
<reference evidence="6 7" key="1">
    <citation type="submission" date="2014-04" db="EMBL/GenBank/DDBJ databases">
        <title>Evolutionary Origins and Diversification of the Mycorrhizal Mutualists.</title>
        <authorList>
            <consortium name="DOE Joint Genome Institute"/>
            <consortium name="Mycorrhizal Genomics Consortium"/>
            <person name="Kohler A."/>
            <person name="Kuo A."/>
            <person name="Nagy L.G."/>
            <person name="Floudas D."/>
            <person name="Copeland A."/>
            <person name="Barry K.W."/>
            <person name="Cichocki N."/>
            <person name="Veneault-Fourrey C."/>
            <person name="LaButti K."/>
            <person name="Lindquist E.A."/>
            <person name="Lipzen A."/>
            <person name="Lundell T."/>
            <person name="Morin E."/>
            <person name="Murat C."/>
            <person name="Riley R."/>
            <person name="Ohm R."/>
            <person name="Sun H."/>
            <person name="Tunlid A."/>
            <person name="Henrissat B."/>
            <person name="Grigoriev I.V."/>
            <person name="Hibbett D.S."/>
            <person name="Martin F."/>
        </authorList>
    </citation>
    <scope>NUCLEOTIDE SEQUENCE [LARGE SCALE GENOMIC DNA]</scope>
    <source>
        <strain evidence="6 7">Koide BX008</strain>
    </source>
</reference>
<keyword evidence="7" id="KW-1185">Reference proteome</keyword>
<dbReference type="SUPFAM" id="SSF52540">
    <property type="entry name" value="P-loop containing nucleoside triphosphate hydrolases"/>
    <property type="match status" value="2"/>
</dbReference>
<evidence type="ECO:0000259" key="5">
    <source>
        <dbReference type="Pfam" id="PF20209"/>
    </source>
</evidence>
<dbReference type="GO" id="GO:0006310">
    <property type="term" value="P:DNA recombination"/>
    <property type="evidence" value="ECO:0007669"/>
    <property type="project" value="UniProtKB-KW"/>
</dbReference>
<sequence length="1893" mass="213305">MSASIEIREQLAELTVKELMTQMRDVIPVSTAQRRSKQLLVDHIAASAPNNVIAALQAQVQGKRGQKRKRTYNNEGRRVAAKIDQDTPRDISQFPQLPTEQELRSCYRNFHEATSNQALQLAVCAVCAQEFSLFQEQLTSIDLKDLPNSELLKPHIFHPAQSLIEGKLFEPSGIEQDGDQMRVRVCSSCLADLQKGDPGPPKFSLANNLWVGRVPWQLQVLSFAEQLLIAHVYPRVYTFKLYPKKQGGHRDNCHLQRAMRGNVSSFQVNMEGIAAMLEGNLMPRPPAILASIITVTFIGLGELPRKWLHTVFRVRRQVVTEALQWLKENNPKYYGKIEICPVRLIDLPLDDVPQEIISIVHQTTDTGIVDQESDGYVPTADTIADEETEREAVADTEPDVIPFTYSGTTDTDLSKVTASEMMVWGLANLWRDGKEGGYAIRHGRKPVSDFGRPPKGAQKEQPNSPEDTHAAIDEQGNYFERAFPCLFPYGTGGIEGDQAKELTFSEHVKYLLRNHDHRFRKHETFPFVAFGILQRRQALGSARIQMRRKNFDADAHLLSSITPAILEKAREEEEQKRPISDPAVRLLLRHVQATGGRVMGSDHSRHQLRSQIWSTSIYQNPPSLWITINPCDLHDPIAQVFAGEKIDMDQFLANAGPDKDRRAQNIAEDPYAAAKFFHFLIATTLQTLFCIEVTPYQIKASVGIYGPLSAYFGTVESQGRGSLHLHLIVWLRNAPTKEEMTSLLKTSQFRDRVKRYIQANIRAYSPGLESAESVRQIRNEVAAAYSRPPHPDSTTFVTEAARHELQIARAKQVHTCEVRRCIVADANGHLRCKRGAPFEQAEEDEMDETGSWKVKRLYPYMNSWNPPTLICCRCNNDVKLLTNGRETCNVSWYITTYATKKQGKNYNMSALMSRGLAYHNQYADQAQTLQDNQRLLLFRIANTINREQELAAPMVMSYLMGWGDVYRSHHYSPIFWSSFTGMLLKSCPSLAPNRRQQGQSTTERQQNRPGESEDEVAEPGDELVLIEADSNQRLNKKCQVTDYALRGSEMEDCNVLQYFVDTYEGNLTTKDRNEDKEEGLDVGHPQRGRGRNTRVRYKQGHPMAGSRTRIIRSKGHTNLPNFVGPYFPRNDDPEIYPFYCASMLLLLKPWRDIRSDLKIESQTWEEAFEDFVHNAPEAQRNILANIQYMHDCKTAAANTTQAAGNSAAERDEEQEDLNDMEGTGELGEGVDATSLGPMIAMSEEGLQELALSLTPWRELNHGRHAIQVAQQARIFDHGNSNWQLDHAQATARPASGEDIQLLLRWQNQMDEGLKNGLQGEDSPENTGPPGTAHDEAAGASVTRLSSEPDRGQVSYQGNQDSEDIEQSLSPVELTELKPDQRRAYEIRKPDPLRMIIHGEGGTGKSKVIQTITEGFRKRHAGGRLIKAAFTGIAASLIDGKTTHMISMISLSGRAMSEATKAKLQTFWTHLDYLIIDEYSMLSKSFLAKLSRNVGIGRASRTRQENTVGKEDSGSFGGINVILCGDLHQFPPVATGKREALYYDLHQADSVEMALGRTIYEEFKTVVLLREQVRVTDQVWHSFLQHLRQGRVQEHHLQMLRTLLLVGDAAQQTDFTIPPWKDACLVTPRHAVRQEWNEKATEKHCKQGGRQLLICRSEETIRGRPLTLAERYGVVTRGCGESRRRKRADLAEEIALAIGMKVMVTQNIETDLDLANGARGEIVDIRLHPEESGVGNSGRTVLTYLPIFVLVKMNRTKAAQLEGLEQSVIPVVPTTRAFSIKVKVGGKELTRTVKRRQFPMTAAYSFTDYRSQGQTIPNVIVDIANPPTGNLSLFNLYVALSRSSGRESIRVLRDFDPTVFKKAHDPELLGEDDRLQALNQLTVVWADQMFNETR</sequence>
<feature type="region of interest" description="Disordered" evidence="2">
    <location>
        <begin position="1313"/>
        <end position="1369"/>
    </location>
</feature>
<comment type="similarity">
    <text evidence="1">Belongs to the helicase family.</text>
</comment>
<dbReference type="GO" id="GO:0000723">
    <property type="term" value="P:telomere maintenance"/>
    <property type="evidence" value="ECO:0007669"/>
    <property type="project" value="InterPro"/>
</dbReference>
<comment type="cofactor">
    <cofactor evidence="1">
        <name>Mg(2+)</name>
        <dbReference type="ChEBI" id="CHEBI:18420"/>
    </cofactor>
</comment>
<feature type="domain" description="Helitron helicase-like" evidence="4">
    <location>
        <begin position="507"/>
        <end position="729"/>
    </location>
</feature>
<gene>
    <name evidence="6" type="ORF">M378DRAFT_18629</name>
</gene>
<dbReference type="InterPro" id="IPR027417">
    <property type="entry name" value="P-loop_NTPase"/>
</dbReference>
<feature type="compositionally biased region" description="Basic and acidic residues" evidence="2">
    <location>
        <begin position="1070"/>
        <end position="1081"/>
    </location>
</feature>
<dbReference type="OrthoDB" id="432234at2759"/>
<keyword evidence="1" id="KW-0378">Hydrolase</keyword>
<dbReference type="STRING" id="946122.A0A0C2W0S0"/>
<feature type="region of interest" description="Disordered" evidence="2">
    <location>
        <begin position="1200"/>
        <end position="1227"/>
    </location>
</feature>
<accession>A0A0C2W0S0</accession>
<dbReference type="InterPro" id="IPR046700">
    <property type="entry name" value="DUF6570"/>
</dbReference>
<dbReference type="Pfam" id="PF05970">
    <property type="entry name" value="PIF1"/>
    <property type="match status" value="1"/>
</dbReference>
<dbReference type="EMBL" id="KN818653">
    <property type="protein sequence ID" value="KIL54712.1"/>
    <property type="molecule type" value="Genomic_DNA"/>
</dbReference>
<evidence type="ECO:0000259" key="4">
    <source>
        <dbReference type="Pfam" id="PF14214"/>
    </source>
</evidence>
<dbReference type="Proteomes" id="UP000054549">
    <property type="component" value="Unassembled WGS sequence"/>
</dbReference>
<feature type="region of interest" description="Disordered" evidence="2">
    <location>
        <begin position="1070"/>
        <end position="1093"/>
    </location>
</feature>
<dbReference type="GO" id="GO:0006281">
    <property type="term" value="P:DNA repair"/>
    <property type="evidence" value="ECO:0007669"/>
    <property type="project" value="UniProtKB-KW"/>
</dbReference>
<evidence type="ECO:0000313" key="7">
    <source>
        <dbReference type="Proteomes" id="UP000054549"/>
    </source>
</evidence>
<evidence type="ECO:0000313" key="6">
    <source>
        <dbReference type="EMBL" id="KIL54712.1"/>
    </source>
</evidence>
<organism evidence="6 7">
    <name type="scientific">Amanita muscaria (strain Koide BX008)</name>
    <dbReference type="NCBI Taxonomy" id="946122"/>
    <lineage>
        <taxon>Eukaryota</taxon>
        <taxon>Fungi</taxon>
        <taxon>Dikarya</taxon>
        <taxon>Basidiomycota</taxon>
        <taxon>Agaricomycotina</taxon>
        <taxon>Agaricomycetes</taxon>
        <taxon>Agaricomycetidae</taxon>
        <taxon>Agaricales</taxon>
        <taxon>Pluteineae</taxon>
        <taxon>Amanitaceae</taxon>
        <taxon>Amanita</taxon>
    </lineage>
</organism>
<dbReference type="EC" id="5.6.2.3" evidence="1"/>
<feature type="compositionally biased region" description="Polar residues" evidence="2">
    <location>
        <begin position="994"/>
        <end position="1009"/>
    </location>
</feature>